<dbReference type="InterPro" id="IPR050109">
    <property type="entry name" value="HTH-type_TetR-like_transc_reg"/>
</dbReference>
<sequence length="205" mass="22166">MVEDLADQTRTRRRGAVLEQAIRDAVFAELSESGYAALNMEAVAARAGTGKAPLYRRWSNKRDMVVGAIDQALSTGAVLPEEDDQSPETGGLRAELMILLGSMASTMRSAPGRAMHALIEERHRHPELAQAVITHLIQPRLARLAVAIRRAVNRGEIPPPVSVELIARVGPAMVLQHELEHGQAPTTAEIADIVDLVVLPVLGTR</sequence>
<dbReference type="PROSITE" id="PS50977">
    <property type="entry name" value="HTH_TETR_2"/>
    <property type="match status" value="1"/>
</dbReference>
<gene>
    <name evidence="6" type="ORF">GCM10023320_81180</name>
</gene>
<reference evidence="7" key="1">
    <citation type="journal article" date="2019" name="Int. J. Syst. Evol. Microbiol.">
        <title>The Global Catalogue of Microorganisms (GCM) 10K type strain sequencing project: providing services to taxonomists for standard genome sequencing and annotation.</title>
        <authorList>
            <consortium name="The Broad Institute Genomics Platform"/>
            <consortium name="The Broad Institute Genome Sequencing Center for Infectious Disease"/>
            <person name="Wu L."/>
            <person name="Ma J."/>
        </authorList>
    </citation>
    <scope>NUCLEOTIDE SEQUENCE [LARGE SCALE GENOMIC DNA]</scope>
    <source>
        <strain evidence="7">JCM 18302</strain>
    </source>
</reference>
<dbReference type="InterPro" id="IPR011075">
    <property type="entry name" value="TetR_C"/>
</dbReference>
<keyword evidence="1" id="KW-0805">Transcription regulation</keyword>
<dbReference type="Pfam" id="PF00440">
    <property type="entry name" value="TetR_N"/>
    <property type="match status" value="1"/>
</dbReference>
<keyword evidence="3" id="KW-0804">Transcription</keyword>
<dbReference type="Gene3D" id="1.10.357.10">
    <property type="entry name" value="Tetracycline Repressor, domain 2"/>
    <property type="match status" value="1"/>
</dbReference>
<keyword evidence="7" id="KW-1185">Reference proteome</keyword>
<dbReference type="InterPro" id="IPR001647">
    <property type="entry name" value="HTH_TetR"/>
</dbReference>
<dbReference type="Pfam" id="PF16859">
    <property type="entry name" value="TetR_C_11"/>
    <property type="match status" value="1"/>
</dbReference>
<dbReference type="InterPro" id="IPR036271">
    <property type="entry name" value="Tet_transcr_reg_TetR-rel_C_sf"/>
</dbReference>
<protein>
    <submittedName>
        <fullName evidence="6">TetR/AcrR family transcriptional regulator</fullName>
    </submittedName>
</protein>
<evidence type="ECO:0000256" key="1">
    <source>
        <dbReference type="ARBA" id="ARBA00023015"/>
    </source>
</evidence>
<evidence type="ECO:0000256" key="4">
    <source>
        <dbReference type="PROSITE-ProRule" id="PRU00335"/>
    </source>
</evidence>
<evidence type="ECO:0000313" key="7">
    <source>
        <dbReference type="Proteomes" id="UP001500804"/>
    </source>
</evidence>
<feature type="domain" description="HTH tetR-type" evidence="5">
    <location>
        <begin position="16"/>
        <end position="76"/>
    </location>
</feature>
<dbReference type="InterPro" id="IPR009057">
    <property type="entry name" value="Homeodomain-like_sf"/>
</dbReference>
<dbReference type="EMBL" id="BAABJO010000055">
    <property type="protein sequence ID" value="GAA5141759.1"/>
    <property type="molecule type" value="Genomic_DNA"/>
</dbReference>
<proteinExistence type="predicted"/>
<evidence type="ECO:0000256" key="2">
    <source>
        <dbReference type="ARBA" id="ARBA00023125"/>
    </source>
</evidence>
<accession>A0ABP9PBQ0</accession>
<dbReference type="Proteomes" id="UP001500804">
    <property type="component" value="Unassembled WGS sequence"/>
</dbReference>
<organism evidence="6 7">
    <name type="scientific">Pseudonocardia adelaidensis</name>
    <dbReference type="NCBI Taxonomy" id="648754"/>
    <lineage>
        <taxon>Bacteria</taxon>
        <taxon>Bacillati</taxon>
        <taxon>Actinomycetota</taxon>
        <taxon>Actinomycetes</taxon>
        <taxon>Pseudonocardiales</taxon>
        <taxon>Pseudonocardiaceae</taxon>
        <taxon>Pseudonocardia</taxon>
    </lineage>
</organism>
<dbReference type="PANTHER" id="PTHR30055:SF225">
    <property type="entry name" value="TRANSCRIPTIONAL REGULATORY PROTEIN-RELATED"/>
    <property type="match status" value="1"/>
</dbReference>
<dbReference type="Gene3D" id="1.10.10.60">
    <property type="entry name" value="Homeodomain-like"/>
    <property type="match status" value="1"/>
</dbReference>
<name>A0ABP9PBQ0_9PSEU</name>
<feature type="DNA-binding region" description="H-T-H motif" evidence="4">
    <location>
        <begin position="39"/>
        <end position="58"/>
    </location>
</feature>
<dbReference type="RefSeq" id="WP_345613123.1">
    <property type="nucleotide sequence ID" value="NZ_BAABJO010000055.1"/>
</dbReference>
<evidence type="ECO:0000259" key="5">
    <source>
        <dbReference type="PROSITE" id="PS50977"/>
    </source>
</evidence>
<dbReference type="SUPFAM" id="SSF46689">
    <property type="entry name" value="Homeodomain-like"/>
    <property type="match status" value="1"/>
</dbReference>
<evidence type="ECO:0000256" key="3">
    <source>
        <dbReference type="ARBA" id="ARBA00023163"/>
    </source>
</evidence>
<dbReference type="SUPFAM" id="SSF48498">
    <property type="entry name" value="Tetracyclin repressor-like, C-terminal domain"/>
    <property type="match status" value="1"/>
</dbReference>
<dbReference type="PANTHER" id="PTHR30055">
    <property type="entry name" value="HTH-TYPE TRANSCRIPTIONAL REGULATOR RUTR"/>
    <property type="match status" value="1"/>
</dbReference>
<comment type="caution">
    <text evidence="6">The sequence shown here is derived from an EMBL/GenBank/DDBJ whole genome shotgun (WGS) entry which is preliminary data.</text>
</comment>
<evidence type="ECO:0000313" key="6">
    <source>
        <dbReference type="EMBL" id="GAA5141759.1"/>
    </source>
</evidence>
<keyword evidence="2 4" id="KW-0238">DNA-binding</keyword>